<keyword evidence="2" id="KW-0812">Transmembrane</keyword>
<name>A0A2B4SDR6_STYPI</name>
<feature type="transmembrane region" description="Helical" evidence="2">
    <location>
        <begin position="130"/>
        <end position="148"/>
    </location>
</feature>
<keyword evidence="4" id="KW-1185">Reference proteome</keyword>
<feature type="region of interest" description="Disordered" evidence="1">
    <location>
        <begin position="605"/>
        <end position="624"/>
    </location>
</feature>
<feature type="compositionally biased region" description="Polar residues" evidence="1">
    <location>
        <begin position="754"/>
        <end position="764"/>
    </location>
</feature>
<feature type="region of interest" description="Disordered" evidence="1">
    <location>
        <begin position="632"/>
        <end position="778"/>
    </location>
</feature>
<evidence type="ECO:0000313" key="4">
    <source>
        <dbReference type="Proteomes" id="UP000225706"/>
    </source>
</evidence>
<feature type="compositionally biased region" description="Basic and acidic residues" evidence="1">
    <location>
        <begin position="705"/>
        <end position="714"/>
    </location>
</feature>
<gene>
    <name evidence="3" type="ORF">AWC38_SpisGene6446</name>
</gene>
<feature type="transmembrane region" description="Helical" evidence="2">
    <location>
        <begin position="491"/>
        <end position="516"/>
    </location>
</feature>
<feature type="transmembrane region" description="Helical" evidence="2">
    <location>
        <begin position="564"/>
        <end position="585"/>
    </location>
</feature>
<feature type="transmembrane region" description="Helical" evidence="2">
    <location>
        <begin position="21"/>
        <end position="38"/>
    </location>
</feature>
<evidence type="ECO:0000256" key="2">
    <source>
        <dbReference type="SAM" id="Phobius"/>
    </source>
</evidence>
<feature type="transmembrane region" description="Helical" evidence="2">
    <location>
        <begin position="440"/>
        <end position="460"/>
    </location>
</feature>
<feature type="transmembrane region" description="Helical" evidence="2">
    <location>
        <begin position="210"/>
        <end position="228"/>
    </location>
</feature>
<dbReference type="AlphaFoldDB" id="A0A2B4SDR6"/>
<dbReference type="Gene3D" id="1.20.1440.80">
    <property type="entry name" value="Gap junction channel protein cysteine-rich domain"/>
    <property type="match status" value="2"/>
</dbReference>
<dbReference type="OrthoDB" id="5978382at2759"/>
<comment type="caution">
    <text evidence="3">The sequence shown here is derived from an EMBL/GenBank/DDBJ whole genome shotgun (WGS) entry which is preliminary data.</text>
</comment>
<sequence>MDLLKELMIPKTLSKLRIVTGTIWIVIESILSAIFIYIETSESKSDIRCDEKFKEKAEKDLVLEKCWDEYRKEYSKFALYGFVLINFFVITMVSITYSQCVRSKVDELERQLPERQPLERHSGRGLSTTYCCQLAAIIVLAILFIVFLQTQVFRLSLPNFSSNFECHLSKEGSSSLAFSSKNATPTKPDIYACHNTRAAEKAGGRVSVTVFNGICAFFAFFELVQILLQAMNDEQFMKDSQFYARHLRSSQELEPQQNQVTGSTQDKSVTVVMPTCSSQEQQPGKNGGTESTTRQQGLYHNKVISLASLPFKGLATKHTTIKWTIAVLLSQFNFTKLPLARISLVYDLRLRVQQGNFLEITRMDSFRGLIVSRTLSTLIFVTTIIWDAVGGILFFTFLYIENSESTSDIRCDADLSDKGGKDPAVLERCFDEYQKEYNKFPVFGFVLINFFIITLVLIIYSQTSKSKIDALETRNPDVEGRQGNVVRRGLFAGYCCQLAVIIVLAILFIILLQITIDFPSKFECNLSKEGSNSSAFSSTNASPIKPDIYACRNTRAAKRAGGSVTITVLNGIYIFIASSELLWILSRARNDRRFKEDSQFYVDHLRSNRDREPQPQQNEMTSEEPVAVHAGSTYGNQEQQPEKNEGTESPARSERMQTKSEGQSKIDMAIHPGEKQKVNSVNTILMPRLKSGELSEQQRSSPPRPTEKRPDQEPRPQPQNEKAVPTKESETRLTKSAIETKFEQIDFEDAATYPSETTKATFGSKSRELSEQQNSSPP</sequence>
<evidence type="ECO:0000256" key="1">
    <source>
        <dbReference type="SAM" id="MobiDB-lite"/>
    </source>
</evidence>
<feature type="compositionally biased region" description="Basic and acidic residues" evidence="1">
    <location>
        <begin position="724"/>
        <end position="744"/>
    </location>
</feature>
<proteinExistence type="predicted"/>
<organism evidence="3 4">
    <name type="scientific">Stylophora pistillata</name>
    <name type="common">Smooth cauliflower coral</name>
    <dbReference type="NCBI Taxonomy" id="50429"/>
    <lineage>
        <taxon>Eukaryota</taxon>
        <taxon>Metazoa</taxon>
        <taxon>Cnidaria</taxon>
        <taxon>Anthozoa</taxon>
        <taxon>Hexacorallia</taxon>
        <taxon>Scleractinia</taxon>
        <taxon>Astrocoeniina</taxon>
        <taxon>Pocilloporidae</taxon>
        <taxon>Stylophora</taxon>
    </lineage>
</organism>
<dbReference type="Proteomes" id="UP000225706">
    <property type="component" value="Unassembled WGS sequence"/>
</dbReference>
<keyword evidence="2" id="KW-0472">Membrane</keyword>
<dbReference type="EMBL" id="LSMT01000076">
    <property type="protein sequence ID" value="PFX28814.1"/>
    <property type="molecule type" value="Genomic_DNA"/>
</dbReference>
<feature type="compositionally biased region" description="Basic and acidic residues" evidence="1">
    <location>
        <begin position="640"/>
        <end position="664"/>
    </location>
</feature>
<keyword evidence="2" id="KW-1133">Transmembrane helix</keyword>
<accession>A0A2B4SDR6</accession>
<reference evidence="4" key="1">
    <citation type="journal article" date="2017" name="bioRxiv">
        <title>Comparative analysis of the genomes of Stylophora pistillata and Acropora digitifera provides evidence for extensive differences between species of corals.</title>
        <authorList>
            <person name="Voolstra C.R."/>
            <person name="Li Y."/>
            <person name="Liew Y.J."/>
            <person name="Baumgarten S."/>
            <person name="Zoccola D."/>
            <person name="Flot J.-F."/>
            <person name="Tambutte S."/>
            <person name="Allemand D."/>
            <person name="Aranda M."/>
        </authorList>
    </citation>
    <scope>NUCLEOTIDE SEQUENCE [LARGE SCALE GENOMIC DNA]</scope>
</reference>
<feature type="transmembrane region" description="Helical" evidence="2">
    <location>
        <begin position="375"/>
        <end position="400"/>
    </location>
</feature>
<dbReference type="InterPro" id="IPR038359">
    <property type="entry name" value="Connexin_N_sf"/>
</dbReference>
<protein>
    <submittedName>
        <fullName evidence="3">Uncharacterized protein</fullName>
    </submittedName>
</protein>
<evidence type="ECO:0000313" key="3">
    <source>
        <dbReference type="EMBL" id="PFX28814.1"/>
    </source>
</evidence>
<feature type="transmembrane region" description="Helical" evidence="2">
    <location>
        <begin position="77"/>
        <end position="97"/>
    </location>
</feature>